<feature type="transmembrane region" description="Helical" evidence="3">
    <location>
        <begin position="325"/>
        <end position="350"/>
    </location>
</feature>
<evidence type="ECO:0000256" key="3">
    <source>
        <dbReference type="SAM" id="Phobius"/>
    </source>
</evidence>
<feature type="transmembrane region" description="Helical" evidence="3">
    <location>
        <begin position="417"/>
        <end position="437"/>
    </location>
</feature>
<feature type="region of interest" description="Disordered" evidence="2">
    <location>
        <begin position="1"/>
        <end position="21"/>
    </location>
</feature>
<organism evidence="4 5">
    <name type="scientific">Spirochaeta africana (strain ATCC 700263 / DSM 8902 / Z-7692)</name>
    <dbReference type="NCBI Taxonomy" id="889378"/>
    <lineage>
        <taxon>Bacteria</taxon>
        <taxon>Pseudomonadati</taxon>
        <taxon>Spirochaetota</taxon>
        <taxon>Spirochaetia</taxon>
        <taxon>Spirochaetales</taxon>
        <taxon>Spirochaetaceae</taxon>
        <taxon>Spirochaeta</taxon>
    </lineage>
</organism>
<dbReference type="eggNOG" id="COG2211">
    <property type="taxonomic scope" value="Bacteria"/>
</dbReference>
<feature type="transmembrane region" description="Helical" evidence="3">
    <location>
        <begin position="31"/>
        <end position="56"/>
    </location>
</feature>
<keyword evidence="3" id="KW-1133">Transmembrane helix</keyword>
<reference evidence="5" key="1">
    <citation type="journal article" date="2013" name="Stand. Genomic Sci.">
        <title>Complete genome sequence of the halophilic bacterium Spirochaeta africana type strain (Z-7692(T)) from the alkaline Lake Magadi in the East African Rift.</title>
        <authorList>
            <person name="Liolos K."/>
            <person name="Abt B."/>
            <person name="Scheuner C."/>
            <person name="Teshima H."/>
            <person name="Held B."/>
            <person name="Lapidus A."/>
            <person name="Nolan M."/>
            <person name="Lucas S."/>
            <person name="Deshpande S."/>
            <person name="Cheng J.F."/>
            <person name="Tapia R."/>
            <person name="Goodwin L.A."/>
            <person name="Pitluck S."/>
            <person name="Pagani I."/>
            <person name="Ivanova N."/>
            <person name="Mavromatis K."/>
            <person name="Mikhailova N."/>
            <person name="Huntemann M."/>
            <person name="Pati A."/>
            <person name="Chen A."/>
            <person name="Palaniappan K."/>
            <person name="Land M."/>
            <person name="Rohde M."/>
            <person name="Tindall B.J."/>
            <person name="Detter J.C."/>
            <person name="Goker M."/>
            <person name="Bristow J."/>
            <person name="Eisen J.A."/>
            <person name="Markowitz V."/>
            <person name="Hugenholtz P."/>
            <person name="Woyke T."/>
            <person name="Klenk H.P."/>
            <person name="Kyrpides N.C."/>
        </authorList>
    </citation>
    <scope>NUCLEOTIDE SEQUENCE</scope>
    <source>
        <strain evidence="5">ATCC 700263 / DSM 8902 / Z-7692</strain>
    </source>
</reference>
<dbReference type="PATRIC" id="fig|889378.3.peg.137"/>
<dbReference type="InterPro" id="IPR036259">
    <property type="entry name" value="MFS_trans_sf"/>
</dbReference>
<dbReference type="PANTHER" id="PTHR11328">
    <property type="entry name" value="MAJOR FACILITATOR SUPERFAMILY DOMAIN-CONTAINING PROTEIN"/>
    <property type="match status" value="1"/>
</dbReference>
<dbReference type="Gene3D" id="1.20.1250.20">
    <property type="entry name" value="MFS general substrate transporter like domains"/>
    <property type="match status" value="2"/>
</dbReference>
<evidence type="ECO:0000313" key="5">
    <source>
        <dbReference type="Proteomes" id="UP000007383"/>
    </source>
</evidence>
<dbReference type="EMBL" id="CP003282">
    <property type="protein sequence ID" value="AFG36243.1"/>
    <property type="molecule type" value="Genomic_DNA"/>
</dbReference>
<feature type="transmembrane region" description="Helical" evidence="3">
    <location>
        <begin position="170"/>
        <end position="190"/>
    </location>
</feature>
<feature type="transmembrane region" description="Helical" evidence="3">
    <location>
        <begin position="101"/>
        <end position="121"/>
    </location>
</feature>
<feature type="transmembrane region" description="Helical" evidence="3">
    <location>
        <begin position="62"/>
        <end position="80"/>
    </location>
</feature>
<feature type="transmembrane region" description="Helical" evidence="3">
    <location>
        <begin position="127"/>
        <end position="149"/>
    </location>
</feature>
<dbReference type="Proteomes" id="UP000007383">
    <property type="component" value="Chromosome"/>
</dbReference>
<feature type="transmembrane region" description="Helical" evidence="3">
    <location>
        <begin position="444"/>
        <end position="463"/>
    </location>
</feature>
<sequence>MQDGHGTEQLPGGDARPNGSRAERPVRVRNLLAYGIGDFYGGGSFLIIGMLFMFFLTEVVGLSPIWAAFVFAVGKVWDAVSDPIMGYISDNTRSRYGRRRFYLVLGILPVFISFGLLWLPITLETAAWSVVYYSFAYIFFSTVFTMVMVPYSALNAEMTADYAVRTRLSGVRIIFSQLAALFAGTIPNMIIQAFRRPAAAAAEVLAGLKQTAAAAAAGDPVRLDELAGELQQAQAALAEGGLAAGAAGAENGSRLMRLLPQRFSEFADRVPEIIGELGVLQQRLAGAANSAEGTAAIAAEAAAVQGYLSGVIPQAEAGLRAASQLGYFTMGLVFALLYALPWIVVFLGTWELPYERSQPRYNSPLDVFGNFRTIFVNRSFRVHIGMYICAYTAMDVVMALFVYYLTFSLRQPGWYPIAMGSLLLTQIAMLPVYVTIANRKGKGFAYRMGLSLWAVGMGLAFLLTPDSSIAVLALSCVVIGSGLSAGVMIPWAILPSITDVDEMITGQKRAGTYAGAMTLVRKLVQGLVAMPLVGIALQQIGFVSGLGAQSPETLFRLKLLFLAAPLAILIIGVVTSLRFRITPHTHAVLRAELARRSAGGSGDEVSSETREILEGLTGLEYSKLYQQQGRPHAED</sequence>
<dbReference type="PANTHER" id="PTHR11328:SF24">
    <property type="entry name" value="MAJOR FACILITATOR SUPERFAMILY (MFS) PROFILE DOMAIN-CONTAINING PROTEIN"/>
    <property type="match status" value="1"/>
</dbReference>
<keyword evidence="3" id="KW-0472">Membrane</keyword>
<dbReference type="HOGENOM" id="CLU_027408_4_1_12"/>
<dbReference type="GO" id="GO:0015293">
    <property type="term" value="F:symporter activity"/>
    <property type="evidence" value="ECO:0007669"/>
    <property type="project" value="InterPro"/>
</dbReference>
<dbReference type="GO" id="GO:0005886">
    <property type="term" value="C:plasma membrane"/>
    <property type="evidence" value="ECO:0007669"/>
    <property type="project" value="TreeGrafter"/>
</dbReference>
<dbReference type="STRING" id="889378.Spiaf_0134"/>
<dbReference type="SUPFAM" id="SSF103473">
    <property type="entry name" value="MFS general substrate transporter"/>
    <property type="match status" value="2"/>
</dbReference>
<gene>
    <name evidence="4" type="ordered locus">Spiaf_0134</name>
</gene>
<evidence type="ECO:0000313" key="4">
    <source>
        <dbReference type="EMBL" id="AFG36243.1"/>
    </source>
</evidence>
<feature type="transmembrane region" description="Helical" evidence="3">
    <location>
        <begin position="559"/>
        <end position="579"/>
    </location>
</feature>
<feature type="transmembrane region" description="Helical" evidence="3">
    <location>
        <begin position="384"/>
        <end position="405"/>
    </location>
</feature>
<dbReference type="InterPro" id="IPR039672">
    <property type="entry name" value="MFS_2"/>
</dbReference>
<dbReference type="RefSeq" id="WP_014454241.1">
    <property type="nucleotide sequence ID" value="NC_017098.1"/>
</dbReference>
<accession>H9UFF0</accession>
<protein>
    <recommendedName>
        <fullName evidence="6">Na+/melibiose symporter-like transporter</fullName>
    </recommendedName>
</protein>
<dbReference type="CDD" id="cd17332">
    <property type="entry name" value="MFS_MelB_like"/>
    <property type="match status" value="1"/>
</dbReference>
<keyword evidence="3" id="KW-0812">Transmembrane</keyword>
<comment type="similarity">
    <text evidence="1">Belongs to the sodium:galactoside symporter (TC 2.A.2) family.</text>
</comment>
<name>H9UFF0_SPIAZ</name>
<feature type="transmembrane region" description="Helical" evidence="3">
    <location>
        <begin position="469"/>
        <end position="494"/>
    </location>
</feature>
<keyword evidence="5" id="KW-1185">Reference proteome</keyword>
<proteinExistence type="inferred from homology"/>
<dbReference type="KEGG" id="sfc:Spiaf_0134"/>
<evidence type="ECO:0000256" key="2">
    <source>
        <dbReference type="SAM" id="MobiDB-lite"/>
    </source>
</evidence>
<dbReference type="GO" id="GO:0008643">
    <property type="term" value="P:carbohydrate transport"/>
    <property type="evidence" value="ECO:0007669"/>
    <property type="project" value="InterPro"/>
</dbReference>
<dbReference type="AlphaFoldDB" id="H9UFF0"/>
<evidence type="ECO:0000256" key="1">
    <source>
        <dbReference type="ARBA" id="ARBA00009617"/>
    </source>
</evidence>
<evidence type="ECO:0008006" key="6">
    <source>
        <dbReference type="Google" id="ProtNLM"/>
    </source>
</evidence>
<dbReference type="Pfam" id="PF13347">
    <property type="entry name" value="MFS_2"/>
    <property type="match status" value="2"/>
</dbReference>
<feature type="transmembrane region" description="Helical" evidence="3">
    <location>
        <begin position="527"/>
        <end position="547"/>
    </location>
</feature>